<name>A0ABP5EYP3_9MICO</name>
<evidence type="ECO:0000259" key="6">
    <source>
        <dbReference type="SMART" id="SM00079"/>
    </source>
</evidence>
<accession>A0ABP5EYP3</accession>
<reference evidence="8" key="1">
    <citation type="journal article" date="2019" name="Int. J. Syst. Evol. Microbiol.">
        <title>The Global Catalogue of Microorganisms (GCM) 10K type strain sequencing project: providing services to taxonomists for standard genome sequencing and annotation.</title>
        <authorList>
            <consortium name="The Broad Institute Genomics Platform"/>
            <consortium name="The Broad Institute Genome Sequencing Center for Infectious Disease"/>
            <person name="Wu L."/>
            <person name="Ma J."/>
        </authorList>
    </citation>
    <scope>NUCLEOTIDE SEQUENCE [LARGE SCALE GENOMIC DNA]</scope>
    <source>
        <strain evidence="8">JCM 14546</strain>
    </source>
</reference>
<dbReference type="PANTHER" id="PTHR30085">
    <property type="entry name" value="AMINO ACID ABC TRANSPORTER PERMEASE"/>
    <property type="match status" value="1"/>
</dbReference>
<keyword evidence="2" id="KW-0813">Transport</keyword>
<sequence>MKRMHLGIAGAFVGLLALTACGQSGSPTSGGESASEAAEYTIAEDVAIEGSPTWDTIQEAGKIRVGMAFDSPGLSYKGTTDEEPAGYNVEVAKVIAAGLGLTADQIEYVETVTANREPFLQNGQVDMVVSSYTINDERKQVVDFAGPYFTAGQDLLVAEGSDITGPDSLAGKTVCATVGSTPAQNITENYPDTELVTYDGNAKCFQDLQSGNIDAVTTDDIVLRGFAAANEGFEVVGETFSEEPYGAGVPKGDDAFRSAVNDALEEASEDGNGDLLTAWEASFGSADGYQDPAVDRY</sequence>
<feature type="domain" description="Solute-binding protein family 3/N-terminal" evidence="5">
    <location>
        <begin position="62"/>
        <end position="283"/>
    </location>
</feature>
<comment type="similarity">
    <text evidence="1">Belongs to the bacterial solute-binding protein 3 family.</text>
</comment>
<dbReference type="PANTHER" id="PTHR30085:SF6">
    <property type="entry name" value="ABC TRANSPORTER GLUTAMINE-BINDING PROTEIN GLNH"/>
    <property type="match status" value="1"/>
</dbReference>
<feature type="domain" description="Ionotropic glutamate receptor C-terminal" evidence="6">
    <location>
        <begin position="62"/>
        <end position="282"/>
    </location>
</feature>
<keyword evidence="8" id="KW-1185">Reference proteome</keyword>
<evidence type="ECO:0000313" key="7">
    <source>
        <dbReference type="EMBL" id="GAA2009616.1"/>
    </source>
</evidence>
<evidence type="ECO:0000259" key="5">
    <source>
        <dbReference type="SMART" id="SM00062"/>
    </source>
</evidence>
<gene>
    <name evidence="7" type="ORF">GCM10009755_20570</name>
</gene>
<proteinExistence type="inferred from homology"/>
<dbReference type="InterPro" id="IPR051455">
    <property type="entry name" value="Bact_solute-bind_prot3"/>
</dbReference>
<dbReference type="Proteomes" id="UP001500755">
    <property type="component" value="Unassembled WGS sequence"/>
</dbReference>
<dbReference type="SMART" id="SM00062">
    <property type="entry name" value="PBPb"/>
    <property type="match status" value="1"/>
</dbReference>
<evidence type="ECO:0000313" key="8">
    <source>
        <dbReference type="Proteomes" id="UP001500755"/>
    </source>
</evidence>
<dbReference type="Gene3D" id="3.40.190.10">
    <property type="entry name" value="Periplasmic binding protein-like II"/>
    <property type="match status" value="2"/>
</dbReference>
<evidence type="ECO:0000256" key="1">
    <source>
        <dbReference type="ARBA" id="ARBA00010333"/>
    </source>
</evidence>
<feature type="signal peptide" evidence="4">
    <location>
        <begin position="1"/>
        <end position="22"/>
    </location>
</feature>
<feature type="chain" id="PRO_5047279222" evidence="4">
    <location>
        <begin position="23"/>
        <end position="297"/>
    </location>
</feature>
<dbReference type="RefSeq" id="WP_344309391.1">
    <property type="nucleotide sequence ID" value="NZ_BAAANO010000018.1"/>
</dbReference>
<evidence type="ECO:0000256" key="4">
    <source>
        <dbReference type="SAM" id="SignalP"/>
    </source>
</evidence>
<dbReference type="InterPro" id="IPR001320">
    <property type="entry name" value="Iontro_rcpt_C"/>
</dbReference>
<dbReference type="PROSITE" id="PS51257">
    <property type="entry name" value="PROKAR_LIPOPROTEIN"/>
    <property type="match status" value="1"/>
</dbReference>
<dbReference type="SMART" id="SM00079">
    <property type="entry name" value="PBPe"/>
    <property type="match status" value="1"/>
</dbReference>
<evidence type="ECO:0000256" key="3">
    <source>
        <dbReference type="ARBA" id="ARBA00022729"/>
    </source>
</evidence>
<dbReference type="CDD" id="cd13690">
    <property type="entry name" value="PBP2_GluB"/>
    <property type="match status" value="1"/>
</dbReference>
<keyword evidence="3 4" id="KW-0732">Signal</keyword>
<dbReference type="EMBL" id="BAAANO010000018">
    <property type="protein sequence ID" value="GAA2009616.1"/>
    <property type="molecule type" value="Genomic_DNA"/>
</dbReference>
<dbReference type="InterPro" id="IPR001638">
    <property type="entry name" value="Solute-binding_3/MltF_N"/>
</dbReference>
<protein>
    <submittedName>
        <fullName evidence="7">Glutamate ABC transporter substrate-binding protein</fullName>
    </submittedName>
</protein>
<comment type="caution">
    <text evidence="7">The sequence shown here is derived from an EMBL/GenBank/DDBJ whole genome shotgun (WGS) entry which is preliminary data.</text>
</comment>
<evidence type="ECO:0000256" key="2">
    <source>
        <dbReference type="ARBA" id="ARBA00022448"/>
    </source>
</evidence>
<organism evidence="7 8">
    <name type="scientific">Brevibacterium samyangense</name>
    <dbReference type="NCBI Taxonomy" id="366888"/>
    <lineage>
        <taxon>Bacteria</taxon>
        <taxon>Bacillati</taxon>
        <taxon>Actinomycetota</taxon>
        <taxon>Actinomycetes</taxon>
        <taxon>Micrococcales</taxon>
        <taxon>Brevibacteriaceae</taxon>
        <taxon>Brevibacterium</taxon>
    </lineage>
</organism>
<dbReference type="Pfam" id="PF00497">
    <property type="entry name" value="SBP_bac_3"/>
    <property type="match status" value="1"/>
</dbReference>
<dbReference type="SUPFAM" id="SSF53850">
    <property type="entry name" value="Periplasmic binding protein-like II"/>
    <property type="match status" value="1"/>
</dbReference>